<evidence type="ECO:0000313" key="2">
    <source>
        <dbReference type="Proteomes" id="UP000272015"/>
    </source>
</evidence>
<dbReference type="SUPFAM" id="SSF52540">
    <property type="entry name" value="P-loop containing nucleoside triphosphate hydrolases"/>
    <property type="match status" value="1"/>
</dbReference>
<dbReference type="AlphaFoldDB" id="A0A3A5MXD1"/>
<evidence type="ECO:0000313" key="1">
    <source>
        <dbReference type="EMBL" id="RJT89824.1"/>
    </source>
</evidence>
<accession>A0A3A5MXD1</accession>
<dbReference type="EMBL" id="QZVS01000068">
    <property type="protein sequence ID" value="RJT89824.1"/>
    <property type="molecule type" value="Genomic_DNA"/>
</dbReference>
<name>A0A3A5MXD1_9MICO</name>
<gene>
    <name evidence="1" type="ORF">D6T64_05675</name>
</gene>
<keyword evidence="2" id="KW-1185">Reference proteome</keyword>
<comment type="caution">
    <text evidence="1">The sequence shown here is derived from an EMBL/GenBank/DDBJ whole genome shotgun (WGS) entry which is preliminary data.</text>
</comment>
<dbReference type="Pfam" id="PF13481">
    <property type="entry name" value="AAA_25"/>
    <property type="match status" value="1"/>
</dbReference>
<dbReference type="InterPro" id="IPR027417">
    <property type="entry name" value="P-loop_NTPase"/>
</dbReference>
<protein>
    <submittedName>
        <fullName evidence="1">Uncharacterized protein</fullName>
    </submittedName>
</protein>
<organism evidence="1 2">
    <name type="scientific">Cryobacterium melibiosiphilum</name>
    <dbReference type="NCBI Taxonomy" id="995039"/>
    <lineage>
        <taxon>Bacteria</taxon>
        <taxon>Bacillati</taxon>
        <taxon>Actinomycetota</taxon>
        <taxon>Actinomycetes</taxon>
        <taxon>Micrococcales</taxon>
        <taxon>Microbacteriaceae</taxon>
        <taxon>Cryobacterium</taxon>
    </lineage>
</organism>
<reference evidence="1 2" key="1">
    <citation type="submission" date="2018-09" db="EMBL/GenBank/DDBJ databases">
        <title>Novel species of Cryobacterium.</title>
        <authorList>
            <person name="Liu Q."/>
            <person name="Xin Y.-H."/>
        </authorList>
    </citation>
    <scope>NUCLEOTIDE SEQUENCE [LARGE SCALE GENOMIC DNA]</scope>
    <source>
        <strain evidence="1 2">Hh39</strain>
    </source>
</reference>
<proteinExistence type="predicted"/>
<dbReference type="Proteomes" id="UP000272015">
    <property type="component" value="Unassembled WGS sequence"/>
</dbReference>
<dbReference type="Gene3D" id="3.40.50.300">
    <property type="entry name" value="P-loop containing nucleotide triphosphate hydrolases"/>
    <property type="match status" value="1"/>
</dbReference>
<sequence length="516" mass="57169">MEVSGQKGNGNIMESATKYSAWDWTEWGKAEMAWRTENPDAYADRLTAEARQYFADCEATQARYAAKGIRVFDLDNPTYGWTRDYHAAILAADSTNEILAIPYSPNGECDVKKIMAETIERAKWLTTNDQYLTDDEREYAPAWSAEKRSEFDNMRVLVDMDNRVKKAARAAAVTERLERLEIEAEAKRQFNAKAYNGLGGVISWDDLESFTTQPWLVDSLISLGEPALLISKRNVGKSMLSFALGWSIAMGMPFLGKETQQGKVMFILGEGVRGYKKRMNAWCSANNVNPDDLRDRTLVYSGGNLSNDTSIGDMRREALKFDPILIVLDTWTAVSGVIDEKDQSAAQVILNMFKTVAPDAARLILHHPNAETENTEAPSSRGGTALPSGVETVITMFYDKRHVVAGMPGEQWIAISTEDDHAGKQKEGERFTIHGLRVADAKTGGKYLDHHDGSTLSASDQWVTAYIPLGIEVTVPECVDKLGQSKNTVRTHLQNSRLVIESGTKVAGATGYIRTA</sequence>